<dbReference type="PANTHER" id="PTHR21567">
    <property type="entry name" value="CLASP"/>
    <property type="match status" value="1"/>
</dbReference>
<dbReference type="InterPro" id="IPR016024">
    <property type="entry name" value="ARM-type_fold"/>
</dbReference>
<organism evidence="3 4">
    <name type="scientific">Planoprotostelium fungivorum</name>
    <dbReference type="NCBI Taxonomy" id="1890364"/>
    <lineage>
        <taxon>Eukaryota</taxon>
        <taxon>Amoebozoa</taxon>
        <taxon>Evosea</taxon>
        <taxon>Variosea</taxon>
        <taxon>Cavosteliida</taxon>
        <taxon>Cavosteliaceae</taxon>
        <taxon>Planoprotostelium</taxon>
    </lineage>
</organism>
<feature type="region of interest" description="Disordered" evidence="1">
    <location>
        <begin position="301"/>
        <end position="396"/>
    </location>
</feature>
<dbReference type="Gene3D" id="1.25.10.10">
    <property type="entry name" value="Leucine-rich Repeat Variant"/>
    <property type="match status" value="1"/>
</dbReference>
<dbReference type="InterPro" id="IPR011989">
    <property type="entry name" value="ARM-like"/>
</dbReference>
<evidence type="ECO:0000313" key="3">
    <source>
        <dbReference type="EMBL" id="PRP86158.1"/>
    </source>
</evidence>
<comment type="caution">
    <text evidence="3">The sequence shown here is derived from an EMBL/GenBank/DDBJ whole genome shotgun (WGS) entry which is preliminary data.</text>
</comment>
<accession>A0A2P6NQH4</accession>
<feature type="compositionally biased region" description="Basic and acidic residues" evidence="1">
    <location>
        <begin position="304"/>
        <end position="316"/>
    </location>
</feature>
<protein>
    <recommendedName>
        <fullName evidence="2">TOG domain-containing protein</fullName>
    </recommendedName>
</protein>
<keyword evidence="4" id="KW-1185">Reference proteome</keyword>
<evidence type="ECO:0000313" key="4">
    <source>
        <dbReference type="Proteomes" id="UP000241769"/>
    </source>
</evidence>
<dbReference type="STRING" id="1890364.A0A2P6NQH4"/>
<gene>
    <name evidence="3" type="ORF">PROFUN_03145</name>
</gene>
<feature type="region of interest" description="Disordered" evidence="1">
    <location>
        <begin position="453"/>
        <end position="492"/>
    </location>
</feature>
<evidence type="ECO:0000259" key="2">
    <source>
        <dbReference type="SMART" id="SM01349"/>
    </source>
</evidence>
<dbReference type="GO" id="GO:0005881">
    <property type="term" value="C:cytoplasmic microtubule"/>
    <property type="evidence" value="ECO:0007669"/>
    <property type="project" value="TreeGrafter"/>
</dbReference>
<dbReference type="InParanoid" id="A0A2P6NQH4"/>
<dbReference type="Proteomes" id="UP000241769">
    <property type="component" value="Unassembled WGS sequence"/>
</dbReference>
<dbReference type="GO" id="GO:0000278">
    <property type="term" value="P:mitotic cell cycle"/>
    <property type="evidence" value="ECO:0007669"/>
    <property type="project" value="UniProtKB-ARBA"/>
</dbReference>
<dbReference type="EMBL" id="MDYQ01000035">
    <property type="protein sequence ID" value="PRP86158.1"/>
    <property type="molecule type" value="Genomic_DNA"/>
</dbReference>
<reference evidence="3 4" key="1">
    <citation type="journal article" date="2018" name="Genome Biol. Evol.">
        <title>Multiple Roots of Fruiting Body Formation in Amoebozoa.</title>
        <authorList>
            <person name="Hillmann F."/>
            <person name="Forbes G."/>
            <person name="Novohradska S."/>
            <person name="Ferling I."/>
            <person name="Riege K."/>
            <person name="Groth M."/>
            <person name="Westermann M."/>
            <person name="Marz M."/>
            <person name="Spaller T."/>
            <person name="Winckler T."/>
            <person name="Schaap P."/>
            <person name="Glockner G."/>
        </authorList>
    </citation>
    <scope>NUCLEOTIDE SEQUENCE [LARGE SCALE GENOMIC DNA]</scope>
    <source>
        <strain evidence="3 4">Jena</strain>
    </source>
</reference>
<dbReference type="SMART" id="SM01349">
    <property type="entry name" value="TOG"/>
    <property type="match status" value="1"/>
</dbReference>
<feature type="compositionally biased region" description="Low complexity" evidence="1">
    <location>
        <begin position="483"/>
        <end position="492"/>
    </location>
</feature>
<dbReference type="InterPro" id="IPR034085">
    <property type="entry name" value="TOG"/>
</dbReference>
<feature type="compositionally biased region" description="Low complexity" evidence="1">
    <location>
        <begin position="326"/>
        <end position="341"/>
    </location>
</feature>
<dbReference type="SUPFAM" id="SSF48371">
    <property type="entry name" value="ARM repeat"/>
    <property type="match status" value="1"/>
</dbReference>
<dbReference type="GO" id="GO:0000226">
    <property type="term" value="P:microtubule cytoskeleton organization"/>
    <property type="evidence" value="ECO:0007669"/>
    <property type="project" value="TreeGrafter"/>
</dbReference>
<feature type="domain" description="TOG" evidence="2">
    <location>
        <begin position="22"/>
        <end position="266"/>
    </location>
</feature>
<dbReference type="Pfam" id="PF12348">
    <property type="entry name" value="CLASP_N"/>
    <property type="match status" value="1"/>
</dbReference>
<name>A0A2P6NQH4_9EUKA</name>
<dbReference type="PANTHER" id="PTHR21567:SF9">
    <property type="entry name" value="CLIP-ASSOCIATING PROTEIN"/>
    <property type="match status" value="1"/>
</dbReference>
<evidence type="ECO:0000256" key="1">
    <source>
        <dbReference type="SAM" id="MobiDB-lite"/>
    </source>
</evidence>
<dbReference type="GO" id="GO:0008017">
    <property type="term" value="F:microtubule binding"/>
    <property type="evidence" value="ECO:0007669"/>
    <property type="project" value="TreeGrafter"/>
</dbReference>
<dbReference type="OrthoDB" id="46159at2759"/>
<feature type="compositionally biased region" description="Pro residues" evidence="1">
    <location>
        <begin position="342"/>
        <end position="354"/>
    </location>
</feature>
<sequence>MTIEMDAGAPPEPVVVHLPFDEEAPVTKRDDLLARLENLRMALRDEDWNVRSKALQHITSLFNTKKQQITLHTDLAILIAENIGQELATQAKEKRSSLVKDACEAITAISDHLKTDFEPIAIHVWPSLMHLLIVTIKVICTSGDKCVRAFLPHLRPEFALEFLSDKSYDAHPSSRTGVMSYAVQVLTKPRDPDAVRSQVCLTSIIELVRKGVSDSAPPVRALGRNLYSQLEELDRERAKTLFDSLEASTQKQITAAVKTTAAPKKVVEKPANFKAFMKRRASLSGEEGKENVKNLALSPPIEIIEERPQPRIETKTPAEPVNDVVPAEQQSAPSQMAAPAPLLAPSPAPAPPPASEKSQMRVHPSPQLIRSASPEPVRSPKASRSQIPPAGLPAPVPLSPVVVRSIDFIDISPTSPVHDLKVFFEKKSLSPVRPPPLKKVSARTVALNTWDKGNTPVAKRTRSAYKHSGEAPKLMSLADSKKTTTTTTTRTS</sequence>
<dbReference type="AlphaFoldDB" id="A0A2P6NQH4"/>
<dbReference type="GO" id="GO:0005819">
    <property type="term" value="C:spindle"/>
    <property type="evidence" value="ECO:0007669"/>
    <property type="project" value="UniProtKB-ARBA"/>
</dbReference>
<dbReference type="InterPro" id="IPR024395">
    <property type="entry name" value="CLASP_N_dom"/>
</dbReference>
<proteinExistence type="predicted"/>